<sequence length="113" mass="13348">MMKKTLKENYKARDIIGGIYRLNCNGNDMFWLRSAKELDKAQNRFQFFVKTNNHPEPVMKQAWQTYGAESFSFEILETLEKKETQTDIEYREDLKVLLELWPEKLSSSPGFSS</sequence>
<organism evidence="1 2">
    <name type="scientific">Fusibacter paucivorans</name>
    <dbReference type="NCBI Taxonomy" id="76009"/>
    <lineage>
        <taxon>Bacteria</taxon>
        <taxon>Bacillati</taxon>
        <taxon>Bacillota</taxon>
        <taxon>Clostridia</taxon>
        <taxon>Eubacteriales</taxon>
        <taxon>Eubacteriales Family XII. Incertae Sedis</taxon>
        <taxon>Fusibacter</taxon>
    </lineage>
</organism>
<comment type="caution">
    <text evidence="1">The sequence shown here is derived from an EMBL/GenBank/DDBJ whole genome shotgun (WGS) entry which is preliminary data.</text>
</comment>
<gene>
    <name evidence="1" type="ORF">KHM83_16390</name>
</gene>
<accession>A0ABS5PSX1</accession>
<proteinExistence type="predicted"/>
<evidence type="ECO:0000313" key="1">
    <source>
        <dbReference type="EMBL" id="MBS7528269.1"/>
    </source>
</evidence>
<protein>
    <submittedName>
        <fullName evidence="1">GIY-YIG nuclease family protein</fullName>
    </submittedName>
</protein>
<name>A0ABS5PSX1_9FIRM</name>
<evidence type="ECO:0000313" key="2">
    <source>
        <dbReference type="Proteomes" id="UP000746471"/>
    </source>
</evidence>
<dbReference type="InterPro" id="IPR035901">
    <property type="entry name" value="GIY-YIG_endonuc_sf"/>
</dbReference>
<reference evidence="1 2" key="1">
    <citation type="submission" date="2021-05" db="EMBL/GenBank/DDBJ databases">
        <title>Fusibacter ferrireducens sp. nov., an anaerobic, sulfur- and Fe-reducing bacterium isolated from the mangrove sediment.</title>
        <authorList>
            <person name="Qiu D."/>
        </authorList>
    </citation>
    <scope>NUCLEOTIDE SEQUENCE [LARGE SCALE GENOMIC DNA]</scope>
    <source>
        <strain evidence="1 2">DSM 12116</strain>
    </source>
</reference>
<dbReference type="Proteomes" id="UP000746471">
    <property type="component" value="Unassembled WGS sequence"/>
</dbReference>
<dbReference type="RefSeq" id="WP_213238130.1">
    <property type="nucleotide sequence ID" value="NZ_JAHBCL010000034.1"/>
</dbReference>
<dbReference type="Gene3D" id="3.40.1440.10">
    <property type="entry name" value="GIY-YIG endonuclease"/>
    <property type="match status" value="1"/>
</dbReference>
<keyword evidence="2" id="KW-1185">Reference proteome</keyword>
<dbReference type="CDD" id="cd10451">
    <property type="entry name" value="GIY-YIG_LuxR_like"/>
    <property type="match status" value="1"/>
</dbReference>
<dbReference type="EMBL" id="JAHBCL010000034">
    <property type="protein sequence ID" value="MBS7528269.1"/>
    <property type="molecule type" value="Genomic_DNA"/>
</dbReference>